<dbReference type="RefSeq" id="WP_210027796.1">
    <property type="nucleotide sequence ID" value="NZ_JAGINU010000001.1"/>
</dbReference>
<proteinExistence type="inferred from homology"/>
<feature type="compositionally biased region" description="Low complexity" evidence="3">
    <location>
        <begin position="24"/>
        <end position="43"/>
    </location>
</feature>
<comment type="catalytic activity">
    <reaction evidence="2">
        <text>a long-chain fatty aldehyde + NADP(+) + CoA = a long-chain fatty acyl-CoA + NADPH + H(+)</text>
        <dbReference type="Rhea" id="RHEA:15437"/>
        <dbReference type="ChEBI" id="CHEBI:15378"/>
        <dbReference type="ChEBI" id="CHEBI:17176"/>
        <dbReference type="ChEBI" id="CHEBI:57287"/>
        <dbReference type="ChEBI" id="CHEBI:57783"/>
        <dbReference type="ChEBI" id="CHEBI:58349"/>
        <dbReference type="ChEBI" id="CHEBI:83139"/>
        <dbReference type="EC" id="1.2.1.50"/>
    </reaction>
</comment>
<protein>
    <recommendedName>
        <fullName evidence="2">Acyl-CoA reductase</fullName>
        <ecNumber evidence="2">1.2.1.50</ecNumber>
    </recommendedName>
</protein>
<evidence type="ECO:0000313" key="4">
    <source>
        <dbReference type="EMBL" id="MBP2367656.1"/>
    </source>
</evidence>
<dbReference type="EC" id="1.2.1.50" evidence="2"/>
<dbReference type="SUPFAM" id="SSF53720">
    <property type="entry name" value="ALDH-like"/>
    <property type="match status" value="1"/>
</dbReference>
<name>A0ABS4VUR9_9PSEU</name>
<sequence>MTATTDRQISVDAPFFLRGEVVEGTESTAGTAGTAGTDSAEGSAETHGSRELGVRFRTPRLELDRLVTPRTEVPPLLDVPVTEIIDFLVETGRKIADPANTIMQECIERMASTHVLPAEMLFRQARYAADYLDRKLLTTLVERNFPDPRALDEWVPQRDHTGRKSFVRAFGPRLVHVLPGNSPGVAVKSIAEGALVKAVNLFKMPSSDPFTTVAILRTMAEIDPEHPIVRSMSAVYWRGGDASVEQALYRPQYFDKIVAWGGGPAIDNVIKYLGPGFQLVSFDPKTSISMVGREAFASPETLALTADRTSSDVMMLNQEACVSSRFIYLEGTQEEADRFSAALHTRIVERAADSGDRRRLDADLREQIDTLSMLEDDFRVWGRTDGTGVVIRSDEPVDFHPSNKTANVVRVDSLDDAVRYVNVATQTVGFYPFDRMADYRDRLASGGAQRIVHLGEAGPSTIGNPHDAMYPLHRFVHWMAHEDGVE</sequence>
<keyword evidence="1 2" id="KW-0521">NADP</keyword>
<evidence type="ECO:0000256" key="3">
    <source>
        <dbReference type="SAM" id="MobiDB-lite"/>
    </source>
</evidence>
<comment type="similarity">
    <text evidence="2">Belongs to the LuxC family.</text>
</comment>
<dbReference type="PIRSF" id="PIRSF009414">
    <property type="entry name" value="LuxC"/>
    <property type="match status" value="1"/>
</dbReference>
<keyword evidence="5" id="KW-1185">Reference proteome</keyword>
<accession>A0ABS4VUR9</accession>
<evidence type="ECO:0000313" key="5">
    <source>
        <dbReference type="Proteomes" id="UP001519295"/>
    </source>
</evidence>
<reference evidence="4 5" key="1">
    <citation type="submission" date="2021-03" db="EMBL/GenBank/DDBJ databases">
        <title>Sequencing the genomes of 1000 actinobacteria strains.</title>
        <authorList>
            <person name="Klenk H.-P."/>
        </authorList>
    </citation>
    <scope>NUCLEOTIDE SEQUENCE [LARGE SCALE GENOMIC DNA]</scope>
    <source>
        <strain evidence="4 5">DSM 45256</strain>
    </source>
</reference>
<evidence type="ECO:0000256" key="2">
    <source>
        <dbReference type="PIRNR" id="PIRNR009414"/>
    </source>
</evidence>
<organism evidence="4 5">
    <name type="scientific">Pseudonocardia parietis</name>
    <dbReference type="NCBI Taxonomy" id="570936"/>
    <lineage>
        <taxon>Bacteria</taxon>
        <taxon>Bacillati</taxon>
        <taxon>Actinomycetota</taxon>
        <taxon>Actinomycetes</taxon>
        <taxon>Pseudonocardiales</taxon>
        <taxon>Pseudonocardiaceae</taxon>
        <taxon>Pseudonocardia</taxon>
    </lineage>
</organism>
<comment type="caution">
    <text evidence="4">The sequence shown here is derived from an EMBL/GenBank/DDBJ whole genome shotgun (WGS) entry which is preliminary data.</text>
</comment>
<dbReference type="Proteomes" id="UP001519295">
    <property type="component" value="Unassembled WGS sequence"/>
</dbReference>
<dbReference type="EMBL" id="JAGINU010000001">
    <property type="protein sequence ID" value="MBP2367656.1"/>
    <property type="molecule type" value="Genomic_DNA"/>
</dbReference>
<keyword evidence="2" id="KW-0560">Oxidoreductase</keyword>
<dbReference type="CDD" id="cd07080">
    <property type="entry name" value="ALDH_Acyl-CoA-Red_LuxC"/>
    <property type="match status" value="1"/>
</dbReference>
<feature type="region of interest" description="Disordered" evidence="3">
    <location>
        <begin position="24"/>
        <end position="53"/>
    </location>
</feature>
<dbReference type="InterPro" id="IPR008670">
    <property type="entry name" value="CoA_reduct_LuxC"/>
</dbReference>
<dbReference type="InterPro" id="IPR016161">
    <property type="entry name" value="Ald_DH/histidinol_DH"/>
</dbReference>
<evidence type="ECO:0000256" key="1">
    <source>
        <dbReference type="ARBA" id="ARBA00022857"/>
    </source>
</evidence>
<dbReference type="Pfam" id="PF05893">
    <property type="entry name" value="LuxC"/>
    <property type="match status" value="1"/>
</dbReference>
<gene>
    <name evidence="4" type="ORF">JOF36_003352</name>
</gene>